<dbReference type="InterPro" id="IPR007110">
    <property type="entry name" value="Ig-like_dom"/>
</dbReference>
<comment type="caution">
    <text evidence="3">The sequence shown here is derived from an EMBL/GenBank/DDBJ whole genome shotgun (WGS) entry which is preliminary data.</text>
</comment>
<sequence>VEDVYNGNHTGLRRSDNTKDNQCGIVVEQASNETHGRWSCAIYDTQNRAFVASKNLVVTVAPTPAKMSPQQIIAYPGDQQEIECSVMAARPAAKITWTINGRDITADAEAVEKHNNLDDTIMTLSTLHQVFSIDYNGKLECVIAHPTLDEPDVTFIPVTLYFSPVEKPDHTFFQIKLNSDYEVILSFSANPQPTALMWSFESNSQEMANHIQIPFNNGKFSTSLI</sequence>
<dbReference type="InterPro" id="IPR013783">
    <property type="entry name" value="Ig-like_fold"/>
</dbReference>
<feature type="non-terminal residue" evidence="3">
    <location>
        <position position="1"/>
    </location>
</feature>
<proteinExistence type="predicted"/>
<keyword evidence="1" id="KW-1015">Disulfide bond</keyword>
<feature type="domain" description="Ig-like" evidence="2">
    <location>
        <begin position="62"/>
        <end position="154"/>
    </location>
</feature>
<feature type="non-terminal residue" evidence="3">
    <location>
        <position position="225"/>
    </location>
</feature>
<protein>
    <recommendedName>
        <fullName evidence="2">Ig-like domain-containing protein</fullName>
    </recommendedName>
</protein>
<accession>A0AAV2S8A5</accession>
<evidence type="ECO:0000256" key="1">
    <source>
        <dbReference type="ARBA" id="ARBA00023157"/>
    </source>
</evidence>
<dbReference type="SUPFAM" id="SSF48726">
    <property type="entry name" value="Immunoglobulin"/>
    <property type="match status" value="1"/>
</dbReference>
<dbReference type="AlphaFoldDB" id="A0AAV2S8A5"/>
<dbReference type="PANTHER" id="PTHR45889">
    <property type="entry name" value="IG-LIKE DOMAIN-CONTAINING PROTEIN"/>
    <property type="match status" value="1"/>
</dbReference>
<dbReference type="InterPro" id="IPR036179">
    <property type="entry name" value="Ig-like_dom_sf"/>
</dbReference>
<evidence type="ECO:0000259" key="2">
    <source>
        <dbReference type="PROSITE" id="PS50835"/>
    </source>
</evidence>
<reference evidence="3 4" key="1">
    <citation type="submission" date="2024-05" db="EMBL/GenBank/DDBJ databases">
        <authorList>
            <person name="Wallberg A."/>
        </authorList>
    </citation>
    <scope>NUCLEOTIDE SEQUENCE [LARGE SCALE GENOMIC DNA]</scope>
</reference>
<dbReference type="InterPro" id="IPR013162">
    <property type="entry name" value="CD80_C2-set"/>
</dbReference>
<dbReference type="Proteomes" id="UP001497623">
    <property type="component" value="Unassembled WGS sequence"/>
</dbReference>
<dbReference type="Pfam" id="PF08205">
    <property type="entry name" value="C2-set_2"/>
    <property type="match status" value="1"/>
</dbReference>
<keyword evidence="4" id="KW-1185">Reference proteome</keyword>
<evidence type="ECO:0000313" key="4">
    <source>
        <dbReference type="Proteomes" id="UP001497623"/>
    </source>
</evidence>
<organism evidence="3 4">
    <name type="scientific">Meganyctiphanes norvegica</name>
    <name type="common">Northern krill</name>
    <name type="synonym">Thysanopoda norvegica</name>
    <dbReference type="NCBI Taxonomy" id="48144"/>
    <lineage>
        <taxon>Eukaryota</taxon>
        <taxon>Metazoa</taxon>
        <taxon>Ecdysozoa</taxon>
        <taxon>Arthropoda</taxon>
        <taxon>Crustacea</taxon>
        <taxon>Multicrustacea</taxon>
        <taxon>Malacostraca</taxon>
        <taxon>Eumalacostraca</taxon>
        <taxon>Eucarida</taxon>
        <taxon>Euphausiacea</taxon>
        <taxon>Euphausiidae</taxon>
        <taxon>Meganyctiphanes</taxon>
    </lineage>
</organism>
<dbReference type="PROSITE" id="PS50835">
    <property type="entry name" value="IG_LIKE"/>
    <property type="match status" value="1"/>
</dbReference>
<dbReference type="Gene3D" id="2.60.40.10">
    <property type="entry name" value="Immunoglobulins"/>
    <property type="match status" value="1"/>
</dbReference>
<gene>
    <name evidence="3" type="ORF">MNOR_LOCUS32984</name>
</gene>
<dbReference type="EMBL" id="CAXKWB010046225">
    <property type="protein sequence ID" value="CAL4163504.1"/>
    <property type="molecule type" value="Genomic_DNA"/>
</dbReference>
<evidence type="ECO:0000313" key="3">
    <source>
        <dbReference type="EMBL" id="CAL4163504.1"/>
    </source>
</evidence>
<name>A0AAV2S8A5_MEGNR</name>
<dbReference type="PANTHER" id="PTHR45889:SF8">
    <property type="entry name" value="IG-LIKE DOMAIN-CONTAINING PROTEIN"/>
    <property type="match status" value="1"/>
</dbReference>